<dbReference type="EMBL" id="CP063982">
    <property type="protein sequence ID" value="UOD50795.1"/>
    <property type="molecule type" value="Genomic_DNA"/>
</dbReference>
<dbReference type="SUPFAM" id="SSF141673">
    <property type="entry name" value="MOSC N-terminal domain-like"/>
    <property type="match status" value="1"/>
</dbReference>
<feature type="domain" description="Molybdenum cofactor sulfurase middle" evidence="1">
    <location>
        <begin position="17"/>
        <end position="108"/>
    </location>
</feature>
<dbReference type="InterPro" id="IPR005303">
    <property type="entry name" value="MOCOS_middle"/>
</dbReference>
<accession>A0ABY4AN31</accession>
<sequence length="127" mass="14575">MSSEYELIVGCPKVANEDGRRFERRWLLVDEQFAWDRGRYADKLSGVQISISFGNMVLRAPGMLRLDLPMDVIEDDDSVWREARVDEQMLKVVDEGDLASVWFSNVVGCPCRLVKVHPDEPTPQFQT</sequence>
<reference evidence="2 3" key="1">
    <citation type="submission" date="2020-11" db="EMBL/GenBank/DDBJ databases">
        <title>Algicoccus daihaiensis sp.nov., isolated from Daihai Lake in Inner Mongolia.</title>
        <authorList>
            <person name="Kai J."/>
        </authorList>
    </citation>
    <scope>NUCLEOTIDE SEQUENCE [LARGE SCALE GENOMIC DNA]</scope>
    <source>
        <strain evidence="3">f23</strain>
    </source>
</reference>
<name>A0ABY4AN31_9BURK</name>
<dbReference type="Pfam" id="PF03476">
    <property type="entry name" value="MOSC_N"/>
    <property type="match status" value="1"/>
</dbReference>
<evidence type="ECO:0000259" key="1">
    <source>
        <dbReference type="Pfam" id="PF03476"/>
    </source>
</evidence>
<protein>
    <submittedName>
        <fullName evidence="2">MOSC N-terminal beta barrel domain-containing protein</fullName>
    </submittedName>
</protein>
<dbReference type="RefSeq" id="WP_243479207.1">
    <property type="nucleotide sequence ID" value="NZ_CP063982.1"/>
</dbReference>
<gene>
    <name evidence="2" type="ORF">DHf2319_02380</name>
</gene>
<dbReference type="Proteomes" id="UP000831607">
    <property type="component" value="Chromosome"/>
</dbReference>
<evidence type="ECO:0000313" key="2">
    <source>
        <dbReference type="EMBL" id="UOD50795.1"/>
    </source>
</evidence>
<proteinExistence type="predicted"/>
<organism evidence="2 3">
    <name type="scientific">Orrella daihaiensis</name>
    <dbReference type="NCBI Taxonomy" id="2782176"/>
    <lineage>
        <taxon>Bacteria</taxon>
        <taxon>Pseudomonadati</taxon>
        <taxon>Pseudomonadota</taxon>
        <taxon>Betaproteobacteria</taxon>
        <taxon>Burkholderiales</taxon>
        <taxon>Alcaligenaceae</taxon>
        <taxon>Orrella</taxon>
    </lineage>
</organism>
<evidence type="ECO:0000313" key="3">
    <source>
        <dbReference type="Proteomes" id="UP000831607"/>
    </source>
</evidence>
<keyword evidence="3" id="KW-1185">Reference proteome</keyword>